<feature type="active site" description="Proton donor" evidence="5">
    <location>
        <position position="132"/>
    </location>
</feature>
<dbReference type="GO" id="GO:0000271">
    <property type="term" value="P:polysaccharide biosynthetic process"/>
    <property type="evidence" value="ECO:0007669"/>
    <property type="project" value="TreeGrafter"/>
</dbReference>
<evidence type="ECO:0000313" key="8">
    <source>
        <dbReference type="EMBL" id="SFC09678.1"/>
    </source>
</evidence>
<evidence type="ECO:0000256" key="3">
    <source>
        <dbReference type="ARBA" id="ARBA00012098"/>
    </source>
</evidence>
<dbReference type="EMBL" id="FOKV01000002">
    <property type="protein sequence ID" value="SFC09678.1"/>
    <property type="molecule type" value="Genomic_DNA"/>
</dbReference>
<dbReference type="InterPro" id="IPR014710">
    <property type="entry name" value="RmlC-like_jellyroll"/>
</dbReference>
<keyword evidence="9" id="KW-1185">Reference proteome</keyword>
<reference evidence="9" key="1">
    <citation type="submission" date="2016-10" db="EMBL/GenBank/DDBJ databases">
        <authorList>
            <person name="Varghese N."/>
            <person name="Submissions S."/>
        </authorList>
    </citation>
    <scope>NUCLEOTIDE SEQUENCE [LARGE SCALE GENOMIC DNA]</scope>
    <source>
        <strain evidence="9">DSM 24499</strain>
    </source>
</reference>
<evidence type="ECO:0000256" key="1">
    <source>
        <dbReference type="ARBA" id="ARBA00001298"/>
    </source>
</evidence>
<dbReference type="UniPathway" id="UPA00124"/>
<accession>A0A1I1GII0</accession>
<name>A0A1I1GII0_9FLAO</name>
<comment type="function">
    <text evidence="2 7">Catalyzes the epimerization of the C3' and C5'positions of dTDP-6-deoxy-D-xylo-4-hexulose, forming dTDP-6-deoxy-L-lyxo-4-hexulose.</text>
</comment>
<protein>
    <recommendedName>
        <fullName evidence="4 7">dTDP-4-dehydrorhamnose 3,5-epimerase</fullName>
        <ecNumber evidence="3 7">5.1.3.13</ecNumber>
    </recommendedName>
    <alternativeName>
        <fullName evidence="7">Thymidine diphospho-4-keto-rhamnose 3,5-epimerase</fullName>
    </alternativeName>
</protein>
<dbReference type="STRING" id="1334022.SAMN04487907_102227"/>
<organism evidence="8 9">
    <name type="scientific">Zunongwangia mangrovi</name>
    <dbReference type="NCBI Taxonomy" id="1334022"/>
    <lineage>
        <taxon>Bacteria</taxon>
        <taxon>Pseudomonadati</taxon>
        <taxon>Bacteroidota</taxon>
        <taxon>Flavobacteriia</taxon>
        <taxon>Flavobacteriales</taxon>
        <taxon>Flavobacteriaceae</taxon>
        <taxon>Zunongwangia</taxon>
    </lineage>
</organism>
<dbReference type="OrthoDB" id="9800680at2"/>
<evidence type="ECO:0000256" key="6">
    <source>
        <dbReference type="PIRSR" id="PIRSR600888-3"/>
    </source>
</evidence>
<sequence length="187" mass="21573">MKVKRTSIEGCFEIEPKIINDKRGYFYESFNKKVFQQETGINTEFVQDNQSFSQRGVLRGLHLQEGDFSQAKLVSALQGKVLDVVVDLRKESETFGEVYSTLLSEENKKQLFVPRGCAHGFVVLSETALFYYKCDNFYNKEAEAGIIYNDKDLCIDWQLSEEELIISDKDLVLPGFKQYISQYSEVQ</sequence>
<comment type="catalytic activity">
    <reaction evidence="1 7">
        <text>dTDP-4-dehydro-6-deoxy-alpha-D-glucose = dTDP-4-dehydro-beta-L-rhamnose</text>
        <dbReference type="Rhea" id="RHEA:16969"/>
        <dbReference type="ChEBI" id="CHEBI:57649"/>
        <dbReference type="ChEBI" id="CHEBI:62830"/>
        <dbReference type="EC" id="5.1.3.13"/>
    </reaction>
</comment>
<dbReference type="InterPro" id="IPR011051">
    <property type="entry name" value="RmlC_Cupin_sf"/>
</dbReference>
<dbReference type="AlphaFoldDB" id="A0A1I1GII0"/>
<comment type="pathway">
    <text evidence="7">Carbohydrate biosynthesis; dTDP-L-rhamnose biosynthesis.</text>
</comment>
<dbReference type="InterPro" id="IPR000888">
    <property type="entry name" value="RmlC-like"/>
</dbReference>
<gene>
    <name evidence="8" type="ORF">SAMN04487907_102227</name>
</gene>
<evidence type="ECO:0000256" key="4">
    <source>
        <dbReference type="ARBA" id="ARBA00019595"/>
    </source>
</evidence>
<feature type="active site" description="Proton acceptor" evidence="5">
    <location>
        <position position="62"/>
    </location>
</feature>
<evidence type="ECO:0000256" key="2">
    <source>
        <dbReference type="ARBA" id="ARBA00001997"/>
    </source>
</evidence>
<dbReference type="PANTHER" id="PTHR21047:SF2">
    <property type="entry name" value="THYMIDINE DIPHOSPHO-4-KETO-RHAMNOSE 3,5-EPIMERASE"/>
    <property type="match status" value="1"/>
</dbReference>
<dbReference type="NCBIfam" id="TIGR01221">
    <property type="entry name" value="rmlC"/>
    <property type="match status" value="1"/>
</dbReference>
<evidence type="ECO:0000313" key="9">
    <source>
        <dbReference type="Proteomes" id="UP000199438"/>
    </source>
</evidence>
<dbReference type="RefSeq" id="WP_092541109.1">
    <property type="nucleotide sequence ID" value="NZ_FOKV01000002.1"/>
</dbReference>
<evidence type="ECO:0000256" key="7">
    <source>
        <dbReference type="RuleBase" id="RU364069"/>
    </source>
</evidence>
<dbReference type="Pfam" id="PF00908">
    <property type="entry name" value="dTDP_sugar_isom"/>
    <property type="match status" value="1"/>
</dbReference>
<dbReference type="PANTHER" id="PTHR21047">
    <property type="entry name" value="DTDP-6-DEOXY-D-GLUCOSE-3,5 EPIMERASE"/>
    <property type="match status" value="1"/>
</dbReference>
<dbReference type="GO" id="GO:0008830">
    <property type="term" value="F:dTDP-4-dehydrorhamnose 3,5-epimerase activity"/>
    <property type="evidence" value="ECO:0007669"/>
    <property type="project" value="UniProtKB-UniRule"/>
</dbReference>
<evidence type="ECO:0000256" key="5">
    <source>
        <dbReference type="PIRSR" id="PIRSR600888-1"/>
    </source>
</evidence>
<dbReference type="Gene3D" id="2.60.120.10">
    <property type="entry name" value="Jelly Rolls"/>
    <property type="match status" value="1"/>
</dbReference>
<dbReference type="EC" id="5.1.3.13" evidence="3 7"/>
<keyword evidence="7" id="KW-0413">Isomerase</keyword>
<dbReference type="GO" id="GO:0005829">
    <property type="term" value="C:cytosol"/>
    <property type="evidence" value="ECO:0007669"/>
    <property type="project" value="TreeGrafter"/>
</dbReference>
<dbReference type="Proteomes" id="UP000199438">
    <property type="component" value="Unassembled WGS sequence"/>
</dbReference>
<dbReference type="GO" id="GO:0019305">
    <property type="term" value="P:dTDP-rhamnose biosynthetic process"/>
    <property type="evidence" value="ECO:0007669"/>
    <property type="project" value="UniProtKB-UniRule"/>
</dbReference>
<dbReference type="CDD" id="cd00438">
    <property type="entry name" value="cupin_RmlC"/>
    <property type="match status" value="1"/>
</dbReference>
<comment type="similarity">
    <text evidence="7">Belongs to the dTDP-4-dehydrorhamnose 3,5-epimerase family.</text>
</comment>
<comment type="subunit">
    <text evidence="7">Homodimer.</text>
</comment>
<feature type="site" description="Participates in a stacking interaction with the thymidine ring of dTDP-4-oxo-6-deoxyglucose" evidence="6">
    <location>
        <position position="138"/>
    </location>
</feature>
<dbReference type="SUPFAM" id="SSF51182">
    <property type="entry name" value="RmlC-like cupins"/>
    <property type="match status" value="1"/>
</dbReference>
<proteinExistence type="inferred from homology"/>